<comment type="caution">
    <text evidence="2">The sequence shown here is derived from an EMBL/GenBank/DDBJ whole genome shotgun (WGS) entry which is preliminary data.</text>
</comment>
<accession>A0A9N8YTA2</accession>
<feature type="compositionally biased region" description="Polar residues" evidence="1">
    <location>
        <begin position="1120"/>
        <end position="1132"/>
    </location>
</feature>
<protein>
    <submittedName>
        <fullName evidence="2">2336_t:CDS:1</fullName>
    </submittedName>
</protein>
<dbReference type="EMBL" id="CAJVPP010000124">
    <property type="protein sequence ID" value="CAG8445165.1"/>
    <property type="molecule type" value="Genomic_DNA"/>
</dbReference>
<name>A0A9N8YTA2_FUNMO</name>
<proteinExistence type="predicted"/>
<organism evidence="2 3">
    <name type="scientific">Funneliformis mosseae</name>
    <name type="common">Endomycorrhizal fungus</name>
    <name type="synonym">Glomus mosseae</name>
    <dbReference type="NCBI Taxonomy" id="27381"/>
    <lineage>
        <taxon>Eukaryota</taxon>
        <taxon>Fungi</taxon>
        <taxon>Fungi incertae sedis</taxon>
        <taxon>Mucoromycota</taxon>
        <taxon>Glomeromycotina</taxon>
        <taxon>Glomeromycetes</taxon>
        <taxon>Glomerales</taxon>
        <taxon>Glomeraceae</taxon>
        <taxon>Funneliformis</taxon>
    </lineage>
</organism>
<reference evidence="2" key="1">
    <citation type="submission" date="2021-06" db="EMBL/GenBank/DDBJ databases">
        <authorList>
            <person name="Kallberg Y."/>
            <person name="Tangrot J."/>
            <person name="Rosling A."/>
        </authorList>
    </citation>
    <scope>NUCLEOTIDE SEQUENCE</scope>
    <source>
        <strain evidence="2">87-6 pot B 2015</strain>
    </source>
</reference>
<feature type="region of interest" description="Disordered" evidence="1">
    <location>
        <begin position="1118"/>
        <end position="1152"/>
    </location>
</feature>
<feature type="compositionally biased region" description="Basic residues" evidence="1">
    <location>
        <begin position="1142"/>
        <end position="1152"/>
    </location>
</feature>
<keyword evidence="3" id="KW-1185">Reference proteome</keyword>
<dbReference type="AlphaFoldDB" id="A0A9N8YTA2"/>
<gene>
    <name evidence="2" type="ORF">FMOSSE_LOCUS1117</name>
</gene>
<evidence type="ECO:0000313" key="2">
    <source>
        <dbReference type="EMBL" id="CAG8445165.1"/>
    </source>
</evidence>
<evidence type="ECO:0000256" key="1">
    <source>
        <dbReference type="SAM" id="MobiDB-lite"/>
    </source>
</evidence>
<dbReference type="Proteomes" id="UP000789375">
    <property type="component" value="Unassembled WGS sequence"/>
</dbReference>
<evidence type="ECO:0000313" key="3">
    <source>
        <dbReference type="Proteomes" id="UP000789375"/>
    </source>
</evidence>
<sequence>MSAITGQINIDNNFSRVADAKLKFVIFSDKDNFSCDELFFWDVLPSIDTSTSFSVKVPTIARERLAGVNAIKVTVELETRVRPSFNNNLTGLLEYQIYRAKFNEIINLPFEGSSLKIIINSEEFILDVSDIGRFIAKPILVHTHLSTFNEKRNVAHSGCPVNHFSEMTKNMKDGNWFFRFVLGLNSEPIPVTKDDLNIFDDHFGNKLVKLWDSNLPIEKIFTLRHLLNSTLSDTKQKSFMVADGAHISWSEETKDIDRQVRFIITCQTNKDQKQPTDLIFIVSSPVLDSDELFLQVAAWSKTHRAFNFYQRNNKNEWWWLGNSWHALKDPTRGKGPFDGHVNGALVMKELNRPWLHWHSQMFTISDCLDPKTPLRHEPIFENRLDAVELEHIVKDAVSEWNTVRLDNATDLSSLDVNNVTEFMRQVIDDTTYNIIAIDKGYSTIMSQDDLTIPASFFINIDMINQLSDYIDPDLSPIKINADMYLKSIKKYEVCLKVGGKVIEQGDGMFAFPVPEPAFEDTSLLSTLLNSRRMNKVEVPALLSPKFILCLFMIDFCNPLDSKCRRRLMKYIPDTARYNNSTKSYDLVENIVKNIKSGANNSPKESVEAVFLGYWDLTDEVLKKNCKMIIEQYFANLQINLQKQDGVDDLIRLAESRRRLFRSKPLNEFDLTLPICSNITSDALSLEMSPQGTVRPSLKHTISDLDKFSITSKNSYILEKFDPPAYLNDMKPDLLQEWSKLVKEWTQGAIKGYPDDYIFDGPRLQYFDPTSTYTSEDAVEQDIVWTAFPNQVTKNSVTDKKRWETADSSRDVQDEYCEWSVLRDPKTGKIIRVTFTCEGPEYWNLIAEKDPDKLVEMYKTIIGPNVKKEDLFDSNNNYNQRNKWNNNTNTGNIVHLIQRNNTLGAEIELGGGSSVIRVINGRVLTSEQELIRCGSYGSPDRFSDPHIGATINGFARQGADVTIRNPVAIYLNVLDTSAFNTPDNSNPDQYWKFVRGSDSHGLYVRAIYEVPAEKGFTVGDIKINGKLIKYGAQIADFLTIRIPAVACRFGQSTVPALTGCRKPKAKLTLSQAHLFLCPLLHPLIKKRRSSLENSCKRSTGSIRSSGYVFFFSAENFDQKETGNQTPEQITGTHAQKDRTGYKPPRRKTWGMKY</sequence>